<comment type="similarity">
    <text evidence="1">Belongs to the ATP-dependent AMP-binding enzyme family.</text>
</comment>
<dbReference type="RefSeq" id="WP_073294751.1">
    <property type="nucleotide sequence ID" value="NZ_FQUF01000003.1"/>
</dbReference>
<dbReference type="Pfam" id="PF00501">
    <property type="entry name" value="AMP-binding"/>
    <property type="match status" value="1"/>
</dbReference>
<evidence type="ECO:0000259" key="4">
    <source>
        <dbReference type="Pfam" id="PF13193"/>
    </source>
</evidence>
<evidence type="ECO:0000256" key="1">
    <source>
        <dbReference type="ARBA" id="ARBA00006432"/>
    </source>
</evidence>
<dbReference type="Gene3D" id="3.40.50.12780">
    <property type="entry name" value="N-terminal domain of ligase-like"/>
    <property type="match status" value="1"/>
</dbReference>
<dbReference type="GO" id="GO:0031956">
    <property type="term" value="F:medium-chain fatty acid-CoA ligase activity"/>
    <property type="evidence" value="ECO:0007669"/>
    <property type="project" value="TreeGrafter"/>
</dbReference>
<dbReference type="PROSITE" id="PS00455">
    <property type="entry name" value="AMP_BINDING"/>
    <property type="match status" value="1"/>
</dbReference>
<dbReference type="PANTHER" id="PTHR43201">
    <property type="entry name" value="ACYL-COA SYNTHETASE"/>
    <property type="match status" value="1"/>
</dbReference>
<dbReference type="Proteomes" id="UP000184128">
    <property type="component" value="Unassembled WGS sequence"/>
</dbReference>
<evidence type="ECO:0000256" key="2">
    <source>
        <dbReference type="ARBA" id="ARBA00022598"/>
    </source>
</evidence>
<dbReference type="InterPro" id="IPR042099">
    <property type="entry name" value="ANL_N_sf"/>
</dbReference>
<dbReference type="Pfam" id="PF13193">
    <property type="entry name" value="AMP-binding_C"/>
    <property type="match status" value="1"/>
</dbReference>
<reference evidence="5 6" key="1">
    <citation type="submission" date="2016-11" db="EMBL/GenBank/DDBJ databases">
        <authorList>
            <person name="Jaros S."/>
            <person name="Januszkiewicz K."/>
            <person name="Wedrychowicz H."/>
        </authorList>
    </citation>
    <scope>NUCLEOTIDE SEQUENCE [LARGE SCALE GENOMIC DNA]</scope>
    <source>
        <strain evidence="5 6">DSM 15692</strain>
    </source>
</reference>
<feature type="domain" description="AMP-dependent synthetase/ligase" evidence="3">
    <location>
        <begin position="9"/>
        <end position="358"/>
    </location>
</feature>
<dbReference type="InterPro" id="IPR045851">
    <property type="entry name" value="AMP-bd_C_sf"/>
</dbReference>
<dbReference type="STRING" id="1121025.SAMN02745249_00169"/>
<feature type="domain" description="AMP-binding enzyme C-terminal" evidence="4">
    <location>
        <begin position="408"/>
        <end position="486"/>
    </location>
</feature>
<dbReference type="OrthoDB" id="9765680at2"/>
<protein>
    <submittedName>
        <fullName evidence="5">Long-chain acyl-CoA synthetase</fullName>
    </submittedName>
</protein>
<evidence type="ECO:0000313" key="6">
    <source>
        <dbReference type="Proteomes" id="UP000184128"/>
    </source>
</evidence>
<dbReference type="InterPro" id="IPR020845">
    <property type="entry name" value="AMP-binding_CS"/>
</dbReference>
<dbReference type="PANTHER" id="PTHR43201:SF5">
    <property type="entry name" value="MEDIUM-CHAIN ACYL-COA LIGASE ACSF2, MITOCHONDRIAL"/>
    <property type="match status" value="1"/>
</dbReference>
<accession>A0A1M4SG70</accession>
<dbReference type="EMBL" id="FQUF01000003">
    <property type="protein sequence ID" value="SHE31195.1"/>
    <property type="molecule type" value="Genomic_DNA"/>
</dbReference>
<keyword evidence="6" id="KW-1185">Reference proteome</keyword>
<dbReference type="InterPro" id="IPR025110">
    <property type="entry name" value="AMP-bd_C"/>
</dbReference>
<name>A0A1M4SG70_9LACT</name>
<organism evidence="5 6">
    <name type="scientific">Atopostipes suicloacalis DSM 15692</name>
    <dbReference type="NCBI Taxonomy" id="1121025"/>
    <lineage>
        <taxon>Bacteria</taxon>
        <taxon>Bacillati</taxon>
        <taxon>Bacillota</taxon>
        <taxon>Bacilli</taxon>
        <taxon>Lactobacillales</taxon>
        <taxon>Carnobacteriaceae</taxon>
        <taxon>Atopostipes</taxon>
    </lineage>
</organism>
<dbReference type="SUPFAM" id="SSF56801">
    <property type="entry name" value="Acetyl-CoA synthetase-like"/>
    <property type="match status" value="1"/>
</dbReference>
<dbReference type="Gene3D" id="3.30.300.30">
    <property type="match status" value="1"/>
</dbReference>
<proteinExistence type="inferred from homology"/>
<sequence length="508" mass="57252">MNFDWIKSRAVSHADKVAIIDPLKKTEWTYEDLNIRAENLAHHLVEQGVKKGDRIGVFAPNDVGVLDHLFAAIKIGAIFVPMNWRLKPREIKKVVEDSGMEYIVYGTNHLDRLDHIPKEYIKYNIDEAEYHEIVDPNHHEPFESIDIEPEDIAMLIYTSGTTGTPKGVIHTHQSYTNNIFNEVLSWNMHDEYVTIASAPMFHVVGFVDIVLPMLMVGGQTVLERYFNPETINDWISKYKPNILVMIPTMYYGIIADPEFSPEMIASVEKFVSGGSAPLPAVQEAFLKMGKVLVNAYGLTEAPLVTYNNNELAKRNPSSIGRPVLNLAHKIVDEEMNEVPIGEMGELLIRGLNVTPGYWNLPEEDDEVFYDGYFRTGDMAIENEAGELTIVNRLKELIITGGENVLPSEVEAILNKHPLVHSGVIVGYDNPRFGESVSAAIVLNEQAQGIENYEEVLDEYMVKNLAGYKTPKLYLVLEEIPVNSVGKPDQLEIQRMMNKKAAEVKEETI</sequence>
<dbReference type="GO" id="GO:0006631">
    <property type="term" value="P:fatty acid metabolic process"/>
    <property type="evidence" value="ECO:0007669"/>
    <property type="project" value="TreeGrafter"/>
</dbReference>
<evidence type="ECO:0000313" key="5">
    <source>
        <dbReference type="EMBL" id="SHE31195.1"/>
    </source>
</evidence>
<evidence type="ECO:0000259" key="3">
    <source>
        <dbReference type="Pfam" id="PF00501"/>
    </source>
</evidence>
<keyword evidence="2" id="KW-0436">Ligase</keyword>
<dbReference type="AlphaFoldDB" id="A0A1M4SG70"/>
<dbReference type="InterPro" id="IPR000873">
    <property type="entry name" value="AMP-dep_synth/lig_dom"/>
</dbReference>
<gene>
    <name evidence="5" type="ORF">SAMN02745249_00169</name>
</gene>